<dbReference type="EMBL" id="JANBUW010001686">
    <property type="protein sequence ID" value="KAJ2842641.1"/>
    <property type="molecule type" value="Genomic_DNA"/>
</dbReference>
<feature type="non-terminal residue" evidence="3">
    <location>
        <position position="119"/>
    </location>
</feature>
<dbReference type="OrthoDB" id="27325at2759"/>
<feature type="compositionally biased region" description="Polar residues" evidence="2">
    <location>
        <begin position="16"/>
        <end position="26"/>
    </location>
</feature>
<accession>A0A9W8I0X5</accession>
<feature type="region of interest" description="Disordered" evidence="2">
    <location>
        <begin position="1"/>
        <end position="28"/>
    </location>
</feature>
<comment type="caution">
    <text evidence="3">The sequence shown here is derived from an EMBL/GenBank/DDBJ whole genome shotgun (WGS) entry which is preliminary data.</text>
</comment>
<dbReference type="GO" id="GO:0005634">
    <property type="term" value="C:nucleus"/>
    <property type="evidence" value="ECO:0007669"/>
    <property type="project" value="InterPro"/>
</dbReference>
<organism evidence="3 4">
    <name type="scientific">Coemansia brasiliensis</name>
    <dbReference type="NCBI Taxonomy" id="2650707"/>
    <lineage>
        <taxon>Eukaryota</taxon>
        <taxon>Fungi</taxon>
        <taxon>Fungi incertae sedis</taxon>
        <taxon>Zoopagomycota</taxon>
        <taxon>Kickxellomycotina</taxon>
        <taxon>Kickxellomycetes</taxon>
        <taxon>Kickxellales</taxon>
        <taxon>Kickxellaceae</taxon>
        <taxon>Coemansia</taxon>
    </lineage>
</organism>
<reference evidence="3" key="1">
    <citation type="submission" date="2022-07" db="EMBL/GenBank/DDBJ databases">
        <title>Phylogenomic reconstructions and comparative analyses of Kickxellomycotina fungi.</title>
        <authorList>
            <person name="Reynolds N.K."/>
            <person name="Stajich J.E."/>
            <person name="Barry K."/>
            <person name="Grigoriev I.V."/>
            <person name="Crous P."/>
            <person name="Smith M.E."/>
        </authorList>
    </citation>
    <scope>NUCLEOTIDE SEQUENCE</scope>
    <source>
        <strain evidence="3">NRRL 1566</strain>
    </source>
</reference>
<proteinExistence type="inferred from homology"/>
<dbReference type="Pfam" id="PF00956">
    <property type="entry name" value="NAP"/>
    <property type="match status" value="1"/>
</dbReference>
<evidence type="ECO:0000256" key="2">
    <source>
        <dbReference type="SAM" id="MobiDB-lite"/>
    </source>
</evidence>
<evidence type="ECO:0000313" key="4">
    <source>
        <dbReference type="Proteomes" id="UP001139887"/>
    </source>
</evidence>
<dbReference type="InterPro" id="IPR002164">
    <property type="entry name" value="NAP_family"/>
</dbReference>
<name>A0A9W8I0X5_9FUNG</name>
<dbReference type="InterPro" id="IPR037231">
    <property type="entry name" value="NAP-like_sf"/>
</dbReference>
<keyword evidence="4" id="KW-1185">Reference proteome</keyword>
<comment type="similarity">
    <text evidence="1">Belongs to the nucleosome assembly protein (NAP) family.</text>
</comment>
<dbReference type="GO" id="GO:0006334">
    <property type="term" value="P:nucleosome assembly"/>
    <property type="evidence" value="ECO:0007669"/>
    <property type="project" value="InterPro"/>
</dbReference>
<evidence type="ECO:0000313" key="3">
    <source>
        <dbReference type="EMBL" id="KAJ2842641.1"/>
    </source>
</evidence>
<dbReference type="AlphaFoldDB" id="A0A9W8I0X5"/>
<dbReference type="SUPFAM" id="SSF143113">
    <property type="entry name" value="NAP-like"/>
    <property type="match status" value="1"/>
</dbReference>
<dbReference type="Gene3D" id="1.20.5.1500">
    <property type="match status" value="1"/>
</dbReference>
<evidence type="ECO:0000256" key="1">
    <source>
        <dbReference type="ARBA" id="ARBA00009947"/>
    </source>
</evidence>
<dbReference type="Proteomes" id="UP001139887">
    <property type="component" value="Unassembled WGS sequence"/>
</dbReference>
<protein>
    <submittedName>
        <fullName evidence="3">Histone chaperone</fullName>
    </submittedName>
</protein>
<feature type="compositionally biased region" description="Basic and acidic residues" evidence="2">
    <location>
        <begin position="1"/>
        <end position="15"/>
    </location>
</feature>
<gene>
    <name evidence="3" type="primary">NAP1_2</name>
    <name evidence="3" type="ORF">IWW36_005830</name>
</gene>
<sequence>MSEKAIDIKNEEKQTDTAPTPQNTPVFTAPLAAGAGISSETADALAAQNPALLGMLQGRLSSLIGASSGYIESLPKPVRERVDVLRYLQQQHTEIDKKLHLEIFELEKKYSKLYAPLYE</sequence>